<dbReference type="Proteomes" id="UP000008144">
    <property type="component" value="Chromosome 9"/>
</dbReference>
<dbReference type="HOGENOM" id="CLU_1854502_0_0_1"/>
<reference evidence="3" key="2">
    <citation type="journal article" date="2008" name="Genome Biol.">
        <title>Improved genome assembly and evidence-based global gene model set for the chordate Ciona intestinalis: new insight into intron and operon populations.</title>
        <authorList>
            <person name="Satou Y."/>
            <person name="Mineta K."/>
            <person name="Ogasawara M."/>
            <person name="Sasakura Y."/>
            <person name="Shoguchi E."/>
            <person name="Ueno K."/>
            <person name="Yamada L."/>
            <person name="Matsumoto J."/>
            <person name="Wasserscheid J."/>
            <person name="Dewar K."/>
            <person name="Wiley G.B."/>
            <person name="Macmil S.L."/>
            <person name="Roe B.A."/>
            <person name="Zeller R.W."/>
            <person name="Hastings K.E."/>
            <person name="Lemaire P."/>
            <person name="Lindquist E."/>
            <person name="Endo T."/>
            <person name="Hotta K."/>
            <person name="Inaba K."/>
        </authorList>
    </citation>
    <scope>NUCLEOTIDE SEQUENCE [LARGE SCALE GENOMIC DNA]</scope>
    <source>
        <strain evidence="3">wild type</strain>
    </source>
</reference>
<sequence length="138" mass="15429">MTLEYLGIGSTTNISESYNATTEVPFPSHIHTAKNDDVRYNWDRSVDRTRKLALAIAIPVVLLLFVILIAIAWVTVFEVRWNQRRVDVEASGNTNQTGGRTSASSEYSSPEVIHVPKRNGHNTPEAWANGIHQERVVS</sequence>
<evidence type="ECO:0000313" key="3">
    <source>
        <dbReference type="Ensembl" id="ENSCINP00000033446.1"/>
    </source>
</evidence>
<name>H2XUW2_CIOIN</name>
<reference evidence="4" key="1">
    <citation type="journal article" date="2002" name="Science">
        <title>The draft genome of Ciona intestinalis: insights into chordate and vertebrate origins.</title>
        <authorList>
            <person name="Dehal P."/>
            <person name="Satou Y."/>
            <person name="Campbell R.K."/>
            <person name="Chapman J."/>
            <person name="Degnan B."/>
            <person name="De Tomaso A."/>
            <person name="Davidson B."/>
            <person name="Di Gregorio A."/>
            <person name="Gelpke M."/>
            <person name="Goodstein D.M."/>
            <person name="Harafuji N."/>
            <person name="Hastings K.E."/>
            <person name="Ho I."/>
            <person name="Hotta K."/>
            <person name="Huang W."/>
            <person name="Kawashima T."/>
            <person name="Lemaire P."/>
            <person name="Martinez D."/>
            <person name="Meinertzhagen I.A."/>
            <person name="Necula S."/>
            <person name="Nonaka M."/>
            <person name="Putnam N."/>
            <person name="Rash S."/>
            <person name="Saiga H."/>
            <person name="Satake M."/>
            <person name="Terry A."/>
            <person name="Yamada L."/>
            <person name="Wang H.G."/>
            <person name="Awazu S."/>
            <person name="Azumi K."/>
            <person name="Boore J."/>
            <person name="Branno M."/>
            <person name="Chin-Bow S."/>
            <person name="DeSantis R."/>
            <person name="Doyle S."/>
            <person name="Francino P."/>
            <person name="Keys D.N."/>
            <person name="Haga S."/>
            <person name="Hayashi H."/>
            <person name="Hino K."/>
            <person name="Imai K.S."/>
            <person name="Inaba K."/>
            <person name="Kano S."/>
            <person name="Kobayashi K."/>
            <person name="Kobayashi M."/>
            <person name="Lee B.I."/>
            <person name="Makabe K.W."/>
            <person name="Manohar C."/>
            <person name="Matassi G."/>
            <person name="Medina M."/>
            <person name="Mochizuki Y."/>
            <person name="Mount S."/>
            <person name="Morishita T."/>
            <person name="Miura S."/>
            <person name="Nakayama A."/>
            <person name="Nishizaka S."/>
            <person name="Nomoto H."/>
            <person name="Ohta F."/>
            <person name="Oishi K."/>
            <person name="Rigoutsos I."/>
            <person name="Sano M."/>
            <person name="Sasaki A."/>
            <person name="Sasakura Y."/>
            <person name="Shoguchi E."/>
            <person name="Shin-i T."/>
            <person name="Spagnuolo A."/>
            <person name="Stainier D."/>
            <person name="Suzuki M.M."/>
            <person name="Tassy O."/>
            <person name="Takatori N."/>
            <person name="Tokuoka M."/>
            <person name="Yagi K."/>
            <person name="Yoshizaki F."/>
            <person name="Wada S."/>
            <person name="Zhang C."/>
            <person name="Hyatt P.D."/>
            <person name="Larimer F."/>
            <person name="Detter C."/>
            <person name="Doggett N."/>
            <person name="Glavina T."/>
            <person name="Hawkins T."/>
            <person name="Richardson P."/>
            <person name="Lucas S."/>
            <person name="Kohara Y."/>
            <person name="Levine M."/>
            <person name="Satoh N."/>
            <person name="Rokhsar D.S."/>
        </authorList>
    </citation>
    <scope>NUCLEOTIDE SEQUENCE [LARGE SCALE GENOMIC DNA]</scope>
</reference>
<protein>
    <submittedName>
        <fullName evidence="3">Uncharacterized protein</fullName>
    </submittedName>
</protein>
<dbReference type="AlphaFoldDB" id="H2XUW2"/>
<evidence type="ECO:0000313" key="4">
    <source>
        <dbReference type="Proteomes" id="UP000008144"/>
    </source>
</evidence>
<keyword evidence="2" id="KW-1133">Transmembrane helix</keyword>
<keyword evidence="4" id="KW-1185">Reference proteome</keyword>
<evidence type="ECO:0000256" key="2">
    <source>
        <dbReference type="SAM" id="Phobius"/>
    </source>
</evidence>
<reference evidence="3" key="4">
    <citation type="submission" date="2025-09" db="UniProtKB">
        <authorList>
            <consortium name="Ensembl"/>
        </authorList>
    </citation>
    <scope>IDENTIFICATION</scope>
</reference>
<accession>H2XUW2</accession>
<dbReference type="Ensembl" id="ENSCINT00000034812.1">
    <property type="protein sequence ID" value="ENSCINP00000033446.1"/>
    <property type="gene ID" value="ENSCING00000022235.1"/>
</dbReference>
<proteinExistence type="predicted"/>
<dbReference type="InParanoid" id="H2XUW2"/>
<dbReference type="EMBL" id="EAAA01002950">
    <property type="status" value="NOT_ANNOTATED_CDS"/>
    <property type="molecule type" value="Genomic_DNA"/>
</dbReference>
<organism evidence="3 4">
    <name type="scientific">Ciona intestinalis</name>
    <name type="common">Transparent sea squirt</name>
    <name type="synonym">Ascidia intestinalis</name>
    <dbReference type="NCBI Taxonomy" id="7719"/>
    <lineage>
        <taxon>Eukaryota</taxon>
        <taxon>Metazoa</taxon>
        <taxon>Chordata</taxon>
        <taxon>Tunicata</taxon>
        <taxon>Ascidiacea</taxon>
        <taxon>Phlebobranchia</taxon>
        <taxon>Cionidae</taxon>
        <taxon>Ciona</taxon>
    </lineage>
</organism>
<keyword evidence="2" id="KW-0812">Transmembrane</keyword>
<reference evidence="3" key="3">
    <citation type="submission" date="2025-08" db="UniProtKB">
        <authorList>
            <consortium name="Ensembl"/>
        </authorList>
    </citation>
    <scope>IDENTIFICATION</scope>
</reference>
<keyword evidence="2" id="KW-0472">Membrane</keyword>
<feature type="transmembrane region" description="Helical" evidence="2">
    <location>
        <begin position="52"/>
        <end position="76"/>
    </location>
</feature>
<evidence type="ECO:0000256" key="1">
    <source>
        <dbReference type="SAM" id="MobiDB-lite"/>
    </source>
</evidence>
<feature type="compositionally biased region" description="Polar residues" evidence="1">
    <location>
        <begin position="91"/>
        <end position="108"/>
    </location>
</feature>
<feature type="region of interest" description="Disordered" evidence="1">
    <location>
        <begin position="89"/>
        <end position="125"/>
    </location>
</feature>